<evidence type="ECO:0000313" key="3">
    <source>
        <dbReference type="Proteomes" id="UP001139347"/>
    </source>
</evidence>
<organism evidence="2 3">
    <name type="scientific">Paenibacillus mangrovi</name>
    <dbReference type="NCBI Taxonomy" id="2931978"/>
    <lineage>
        <taxon>Bacteria</taxon>
        <taxon>Bacillati</taxon>
        <taxon>Bacillota</taxon>
        <taxon>Bacilli</taxon>
        <taxon>Bacillales</taxon>
        <taxon>Paenibacillaceae</taxon>
        <taxon>Paenibacillus</taxon>
    </lineage>
</organism>
<evidence type="ECO:0000256" key="1">
    <source>
        <dbReference type="SAM" id="Phobius"/>
    </source>
</evidence>
<evidence type="ECO:0000313" key="2">
    <source>
        <dbReference type="EMBL" id="MCJ8011918.1"/>
    </source>
</evidence>
<reference evidence="2" key="1">
    <citation type="submission" date="2022-04" db="EMBL/GenBank/DDBJ databases">
        <title>Paenibacillus mangrovi sp. nov., a novel endophytic bacterium isolated from bark of Kandelia candel.</title>
        <authorList>
            <person name="Tuo L."/>
        </authorList>
    </citation>
    <scope>NUCLEOTIDE SEQUENCE</scope>
    <source>
        <strain evidence="2">KQZ6P-2</strain>
    </source>
</reference>
<keyword evidence="1" id="KW-1133">Transmembrane helix</keyword>
<feature type="transmembrane region" description="Helical" evidence="1">
    <location>
        <begin position="7"/>
        <end position="24"/>
    </location>
</feature>
<gene>
    <name evidence="2" type="ORF">MUG84_09210</name>
</gene>
<keyword evidence="1" id="KW-0812">Transmembrane</keyword>
<dbReference type="RefSeq" id="WP_244724112.1">
    <property type="nucleotide sequence ID" value="NZ_JALIRP010000003.1"/>
</dbReference>
<accession>A0A9X1WN01</accession>
<name>A0A9X1WN01_9BACL</name>
<feature type="transmembrane region" description="Helical" evidence="1">
    <location>
        <begin position="30"/>
        <end position="50"/>
    </location>
</feature>
<keyword evidence="1" id="KW-0472">Membrane</keyword>
<keyword evidence="3" id="KW-1185">Reference proteome</keyword>
<dbReference type="AlphaFoldDB" id="A0A9X1WN01"/>
<dbReference type="Proteomes" id="UP001139347">
    <property type="component" value="Unassembled WGS sequence"/>
</dbReference>
<sequence>MEKFMAGLGIFCGAFIVFFLMILFSGDLAVMVPIVGFSVVIAMLGVVLINQRRELEARKRAEKRHGLNSSR</sequence>
<comment type="caution">
    <text evidence="2">The sequence shown here is derived from an EMBL/GenBank/DDBJ whole genome shotgun (WGS) entry which is preliminary data.</text>
</comment>
<protein>
    <submittedName>
        <fullName evidence="2">Uncharacterized protein</fullName>
    </submittedName>
</protein>
<dbReference type="EMBL" id="JALIRP010000003">
    <property type="protein sequence ID" value="MCJ8011918.1"/>
    <property type="molecule type" value="Genomic_DNA"/>
</dbReference>
<proteinExistence type="predicted"/>